<name>A0A382RXV6_9ZZZZ</name>
<feature type="non-terminal residue" evidence="2">
    <location>
        <position position="31"/>
    </location>
</feature>
<organism evidence="2">
    <name type="scientific">marine metagenome</name>
    <dbReference type="NCBI Taxonomy" id="408172"/>
    <lineage>
        <taxon>unclassified sequences</taxon>
        <taxon>metagenomes</taxon>
        <taxon>ecological metagenomes</taxon>
    </lineage>
</organism>
<dbReference type="Pfam" id="PF12038">
    <property type="entry name" value="QTMAN_N"/>
    <property type="match status" value="1"/>
</dbReference>
<dbReference type="InterPro" id="IPR022701">
    <property type="entry name" value="QTMAN_N"/>
</dbReference>
<gene>
    <name evidence="2" type="ORF">METZ01_LOCUS355360</name>
</gene>
<protein>
    <recommendedName>
        <fullName evidence="1">tRNA-queuosine alpha-mannosyltransferase N-terminal domain-containing protein</fullName>
    </recommendedName>
</protein>
<dbReference type="AlphaFoldDB" id="A0A382RXV6"/>
<accession>A0A382RXV6</accession>
<proteinExistence type="predicted"/>
<reference evidence="2" key="1">
    <citation type="submission" date="2018-05" db="EMBL/GenBank/DDBJ databases">
        <authorList>
            <person name="Lanie J.A."/>
            <person name="Ng W.-L."/>
            <person name="Kazmierczak K.M."/>
            <person name="Andrzejewski T.M."/>
            <person name="Davidsen T.M."/>
            <person name="Wayne K.J."/>
            <person name="Tettelin H."/>
            <person name="Glass J.I."/>
            <person name="Rusch D."/>
            <person name="Podicherti R."/>
            <person name="Tsui H.-C.T."/>
            <person name="Winkler M.E."/>
        </authorList>
    </citation>
    <scope>NUCLEOTIDE SEQUENCE</scope>
</reference>
<evidence type="ECO:0000259" key="1">
    <source>
        <dbReference type="Pfam" id="PF12038"/>
    </source>
</evidence>
<feature type="domain" description="tRNA-queuosine alpha-mannosyltransferase N-terminal" evidence="1">
    <location>
        <begin position="2"/>
        <end position="30"/>
    </location>
</feature>
<evidence type="ECO:0000313" key="2">
    <source>
        <dbReference type="EMBL" id="SVD02506.1"/>
    </source>
</evidence>
<dbReference type="EMBL" id="UINC01124986">
    <property type="protein sequence ID" value="SVD02506.1"/>
    <property type="molecule type" value="Genomic_DNA"/>
</dbReference>
<sequence>MNILLVEPYYTGSHKSWAQGYQSFSNHNVQI</sequence>